<evidence type="ECO:0000313" key="2">
    <source>
        <dbReference type="EMBL" id="PVD37224.1"/>
    </source>
</evidence>
<comment type="caution">
    <text evidence="2">The sequence shown here is derived from an EMBL/GenBank/DDBJ whole genome shotgun (WGS) entry which is preliminary data.</text>
</comment>
<name>A0A2T7PUW9_POMCA</name>
<feature type="compositionally biased region" description="Basic residues" evidence="1">
    <location>
        <begin position="190"/>
        <end position="199"/>
    </location>
</feature>
<sequence>MVYQNSNVHRSGRKYLSPALVSDPTFTQTVDPNSPSLPCCSQRVPTTLRCPPAVEEGKMSGKSSVSHCAEPYTLNVSTKLKLTLQQQHVSTDGVIRPRDCMMKETFSWVLSSSCHPTVWRAINYPLGLRRSAQVSTQQGGRPTAEKRKAHNTSSSTREDNLTEPSKEKRSEKKNAYESLFYDRPTYEHHCQHRHDSRRRAVTDITNQPATASIT</sequence>
<feature type="region of interest" description="Disordered" evidence="1">
    <location>
        <begin position="133"/>
        <end position="174"/>
    </location>
</feature>
<feature type="region of interest" description="Disordered" evidence="1">
    <location>
        <begin position="188"/>
        <end position="214"/>
    </location>
</feature>
<evidence type="ECO:0000256" key="1">
    <source>
        <dbReference type="SAM" id="MobiDB-lite"/>
    </source>
</evidence>
<dbReference type="EMBL" id="PZQS01000002">
    <property type="protein sequence ID" value="PVD37224.1"/>
    <property type="molecule type" value="Genomic_DNA"/>
</dbReference>
<feature type="compositionally biased region" description="Polar residues" evidence="1">
    <location>
        <begin position="203"/>
        <end position="214"/>
    </location>
</feature>
<feature type="compositionally biased region" description="Basic and acidic residues" evidence="1">
    <location>
        <begin position="156"/>
        <end position="174"/>
    </location>
</feature>
<accession>A0A2T7PUW9</accession>
<dbReference type="AlphaFoldDB" id="A0A2T7PUW9"/>
<reference evidence="2 3" key="1">
    <citation type="submission" date="2018-04" db="EMBL/GenBank/DDBJ databases">
        <title>The genome of golden apple snail Pomacea canaliculata provides insight into stress tolerance and invasive adaptation.</title>
        <authorList>
            <person name="Liu C."/>
            <person name="Liu B."/>
            <person name="Ren Y."/>
            <person name="Zhang Y."/>
            <person name="Wang H."/>
            <person name="Li S."/>
            <person name="Jiang F."/>
            <person name="Yin L."/>
            <person name="Zhang G."/>
            <person name="Qian W."/>
            <person name="Fan W."/>
        </authorList>
    </citation>
    <scope>NUCLEOTIDE SEQUENCE [LARGE SCALE GENOMIC DNA]</scope>
    <source>
        <strain evidence="2">SZHN2017</strain>
        <tissue evidence="2">Muscle</tissue>
    </source>
</reference>
<dbReference type="Proteomes" id="UP000245119">
    <property type="component" value="Linkage Group LG2"/>
</dbReference>
<organism evidence="2 3">
    <name type="scientific">Pomacea canaliculata</name>
    <name type="common">Golden apple snail</name>
    <dbReference type="NCBI Taxonomy" id="400727"/>
    <lineage>
        <taxon>Eukaryota</taxon>
        <taxon>Metazoa</taxon>
        <taxon>Spiralia</taxon>
        <taxon>Lophotrochozoa</taxon>
        <taxon>Mollusca</taxon>
        <taxon>Gastropoda</taxon>
        <taxon>Caenogastropoda</taxon>
        <taxon>Architaenioglossa</taxon>
        <taxon>Ampullarioidea</taxon>
        <taxon>Ampullariidae</taxon>
        <taxon>Pomacea</taxon>
    </lineage>
</organism>
<proteinExistence type="predicted"/>
<keyword evidence="3" id="KW-1185">Reference proteome</keyword>
<gene>
    <name evidence="2" type="ORF">C0Q70_04219</name>
</gene>
<evidence type="ECO:0000313" key="3">
    <source>
        <dbReference type="Proteomes" id="UP000245119"/>
    </source>
</evidence>
<protein>
    <submittedName>
        <fullName evidence="2">Uncharacterized protein</fullName>
    </submittedName>
</protein>